<dbReference type="Proteomes" id="UP000326354">
    <property type="component" value="Chromosome"/>
</dbReference>
<organism evidence="3 4">
    <name type="scientific">Uabimicrobium amorphum</name>
    <dbReference type="NCBI Taxonomy" id="2596890"/>
    <lineage>
        <taxon>Bacteria</taxon>
        <taxon>Pseudomonadati</taxon>
        <taxon>Planctomycetota</taxon>
        <taxon>Candidatus Uabimicrobiia</taxon>
        <taxon>Candidatus Uabimicrobiales</taxon>
        <taxon>Candidatus Uabimicrobiaceae</taxon>
        <taxon>Candidatus Uabimicrobium</taxon>
    </lineage>
</organism>
<accession>A0A5S9IN34</accession>
<reference evidence="3 4" key="1">
    <citation type="submission" date="2019-08" db="EMBL/GenBank/DDBJ databases">
        <title>Complete genome sequence of Candidatus Uab amorphum.</title>
        <authorList>
            <person name="Shiratori T."/>
            <person name="Suzuki S."/>
            <person name="Kakizawa Y."/>
            <person name="Ishida K."/>
        </authorList>
    </citation>
    <scope>NUCLEOTIDE SEQUENCE [LARGE SCALE GENOMIC DNA]</scope>
    <source>
        <strain evidence="3 4">SRT547</strain>
    </source>
</reference>
<evidence type="ECO:0000313" key="4">
    <source>
        <dbReference type="Proteomes" id="UP000326354"/>
    </source>
</evidence>
<evidence type="ECO:0000256" key="1">
    <source>
        <dbReference type="ARBA" id="ARBA00022729"/>
    </source>
</evidence>
<dbReference type="PANTHER" id="PTHR43037">
    <property type="entry name" value="UNNAMED PRODUCT-RELATED"/>
    <property type="match status" value="1"/>
</dbReference>
<protein>
    <submittedName>
        <fullName evidence="3">Polyhydroxyalkanoate depolymerase</fullName>
    </submittedName>
</protein>
<evidence type="ECO:0000256" key="2">
    <source>
        <dbReference type="ARBA" id="ARBA00022801"/>
    </source>
</evidence>
<sequence length="444" mass="52140">MKYFFLVIVFSVITINAQEDFQYVLWKKYFNSLNEDPQRQKENTLIDYAYPTYRGKKTSQIRRIFYNDKVMRFISWQIGKKPQDGYPLYIYLHGGGGTHTTINNGQWGPENAWKNSITTGILVATRGISDTWNLHFRKESYIMYDRLIENMIAFQDVDPNRIYLFGFSAGGDGVYQITPRMADRFAAVNMMAGHPNGTQIKNCRNVPFLIQMGELDHAYSRHKQAAKYTIKFTKMRKKYGGFICETFIHPLSSHNSWQYKSSHRNYKINKVIASPKKWLNNKNRTTKQANTNSIEWMANHRRNPLPKRVIWNSVYAKLRVKEGKTQFYWLDLGNDTTKYSDIDVHLNREENAIVIEESGDYLRLLINDKMLDIDKPITIKIAQQNFTIKPQPHWKNAVRTLLDRGDKNYIFPVICEVNRNSSGWVVTNYIADNLPQEWKTFETK</sequence>
<dbReference type="KEGG" id="uam:UABAM_02730"/>
<evidence type="ECO:0000313" key="3">
    <source>
        <dbReference type="EMBL" id="BBM84371.1"/>
    </source>
</evidence>
<dbReference type="PANTHER" id="PTHR43037:SF5">
    <property type="entry name" value="FERULOYL ESTERASE"/>
    <property type="match status" value="1"/>
</dbReference>
<dbReference type="SUPFAM" id="SSF53474">
    <property type="entry name" value="alpha/beta-Hydrolases"/>
    <property type="match status" value="1"/>
</dbReference>
<dbReference type="OrthoDB" id="9764953at2"/>
<keyword evidence="2" id="KW-0378">Hydrolase</keyword>
<dbReference type="Gene3D" id="3.40.50.1820">
    <property type="entry name" value="alpha/beta hydrolase"/>
    <property type="match status" value="1"/>
</dbReference>
<dbReference type="EMBL" id="AP019860">
    <property type="protein sequence ID" value="BBM84371.1"/>
    <property type="molecule type" value="Genomic_DNA"/>
</dbReference>
<keyword evidence="4" id="KW-1185">Reference proteome</keyword>
<dbReference type="RefSeq" id="WP_151968530.1">
    <property type="nucleotide sequence ID" value="NZ_AP019860.1"/>
</dbReference>
<gene>
    <name evidence="3" type="ORF">UABAM_02730</name>
</gene>
<proteinExistence type="predicted"/>
<dbReference type="InterPro" id="IPR029058">
    <property type="entry name" value="AB_hydrolase_fold"/>
</dbReference>
<name>A0A5S9IN34_UABAM</name>
<dbReference type="InterPro" id="IPR050955">
    <property type="entry name" value="Plant_Biomass_Hydrol_Est"/>
</dbReference>
<dbReference type="GO" id="GO:0016787">
    <property type="term" value="F:hydrolase activity"/>
    <property type="evidence" value="ECO:0007669"/>
    <property type="project" value="UniProtKB-KW"/>
</dbReference>
<dbReference type="AlphaFoldDB" id="A0A5S9IN34"/>
<keyword evidence="1" id="KW-0732">Signal</keyword>